<organism evidence="2">
    <name type="scientific">uncultured Caudovirales phage</name>
    <dbReference type="NCBI Taxonomy" id="2100421"/>
    <lineage>
        <taxon>Viruses</taxon>
        <taxon>Duplodnaviria</taxon>
        <taxon>Heunggongvirae</taxon>
        <taxon>Uroviricota</taxon>
        <taxon>Caudoviricetes</taxon>
        <taxon>Peduoviridae</taxon>
        <taxon>Maltschvirus</taxon>
        <taxon>Maltschvirus maltsch</taxon>
    </lineage>
</organism>
<feature type="transmembrane region" description="Helical" evidence="1">
    <location>
        <begin position="6"/>
        <end position="29"/>
    </location>
</feature>
<evidence type="ECO:0000256" key="1">
    <source>
        <dbReference type="SAM" id="Phobius"/>
    </source>
</evidence>
<accession>A0A6J5L3M1</accession>
<dbReference type="EMBL" id="LR796206">
    <property type="protein sequence ID" value="CAB4126619.1"/>
    <property type="molecule type" value="Genomic_DNA"/>
</dbReference>
<keyword evidence="1" id="KW-1133">Transmembrane helix</keyword>
<keyword evidence="1" id="KW-0812">Transmembrane</keyword>
<name>A0A6J5L3M1_9CAUD</name>
<keyword evidence="1" id="KW-0472">Membrane</keyword>
<evidence type="ECO:0000313" key="2">
    <source>
        <dbReference type="EMBL" id="CAB4126619.1"/>
    </source>
</evidence>
<sequence length="89" mass="10350">MVDQMIFNWAVAAAGALGGWILKVIWDAIVELKKDLQKMDTKMHEDFVRRDDFKDAVSDIKQDMKEGFVKMDRTLGLIFKKLESKEDKE</sequence>
<reference evidence="2" key="1">
    <citation type="submission" date="2020-04" db="EMBL/GenBank/DDBJ databases">
        <authorList>
            <person name="Chiriac C."/>
            <person name="Salcher M."/>
            <person name="Ghai R."/>
            <person name="Kavagutti S V."/>
        </authorList>
    </citation>
    <scope>NUCLEOTIDE SEQUENCE</scope>
</reference>
<protein>
    <submittedName>
        <fullName evidence="2">Uncharacterized protein</fullName>
    </submittedName>
</protein>
<proteinExistence type="predicted"/>
<gene>
    <name evidence="2" type="ORF">UFOVP77_7</name>
</gene>